<comment type="similarity">
    <text evidence="2">Belongs to the acyl carrier protein (ACP) family.</text>
</comment>
<dbReference type="GO" id="GO:0000035">
    <property type="term" value="F:acyl binding"/>
    <property type="evidence" value="ECO:0007669"/>
    <property type="project" value="TreeGrafter"/>
</dbReference>
<dbReference type="InterPro" id="IPR020806">
    <property type="entry name" value="PKS_PP-bd"/>
</dbReference>
<reference evidence="12" key="1">
    <citation type="submission" date="2021-01" db="EMBL/GenBank/DDBJ databases">
        <authorList>
            <person name="Corre E."/>
            <person name="Pelletier E."/>
            <person name="Niang G."/>
            <person name="Scheremetjew M."/>
            <person name="Finn R."/>
            <person name="Kale V."/>
            <person name="Holt S."/>
            <person name="Cochrane G."/>
            <person name="Meng A."/>
            <person name="Brown T."/>
            <person name="Cohen L."/>
        </authorList>
    </citation>
    <scope>NUCLEOTIDE SEQUENCE</scope>
    <source>
        <strain evidence="12">SM1012Den-03</strain>
    </source>
</reference>
<evidence type="ECO:0000256" key="2">
    <source>
        <dbReference type="ARBA" id="ARBA00010930"/>
    </source>
</evidence>
<dbReference type="GO" id="GO:0031177">
    <property type="term" value="F:phosphopantetheine binding"/>
    <property type="evidence" value="ECO:0007669"/>
    <property type="project" value="InterPro"/>
</dbReference>
<dbReference type="NCBIfam" id="NF002148">
    <property type="entry name" value="PRK00982.1-2"/>
    <property type="match status" value="1"/>
</dbReference>
<dbReference type="InterPro" id="IPR003231">
    <property type="entry name" value="ACP"/>
</dbReference>
<name>A0A7S2LKW1_9STRA</name>
<keyword evidence="6" id="KW-0276">Fatty acid metabolism</keyword>
<feature type="chain" id="PRO_5031543949" description="Acyl carrier protein" evidence="10">
    <location>
        <begin position="19"/>
        <end position="112"/>
    </location>
</feature>
<dbReference type="SUPFAM" id="SSF47336">
    <property type="entry name" value="ACP-like"/>
    <property type="match status" value="1"/>
</dbReference>
<organism evidence="12">
    <name type="scientific">Skeletonema marinoi</name>
    <dbReference type="NCBI Taxonomy" id="267567"/>
    <lineage>
        <taxon>Eukaryota</taxon>
        <taxon>Sar</taxon>
        <taxon>Stramenopiles</taxon>
        <taxon>Ochrophyta</taxon>
        <taxon>Bacillariophyta</taxon>
        <taxon>Coscinodiscophyceae</taxon>
        <taxon>Thalassiosirophycidae</taxon>
        <taxon>Thalassiosirales</taxon>
        <taxon>Skeletonemataceae</taxon>
        <taxon>Skeletonema</taxon>
        <taxon>Skeletonema marinoi-dohrnii complex</taxon>
    </lineage>
</organism>
<evidence type="ECO:0000256" key="9">
    <source>
        <dbReference type="RuleBase" id="RU000722"/>
    </source>
</evidence>
<protein>
    <recommendedName>
        <fullName evidence="9">Acyl carrier protein</fullName>
    </recommendedName>
</protein>
<dbReference type="InterPro" id="IPR006162">
    <property type="entry name" value="Ppantetheine_attach_site"/>
</dbReference>
<evidence type="ECO:0000256" key="6">
    <source>
        <dbReference type="ARBA" id="ARBA00022832"/>
    </source>
</evidence>
<evidence type="ECO:0000256" key="4">
    <source>
        <dbReference type="ARBA" id="ARBA00022516"/>
    </source>
</evidence>
<dbReference type="GO" id="GO:0000036">
    <property type="term" value="F:acyl carrier activity"/>
    <property type="evidence" value="ECO:0007669"/>
    <property type="project" value="TreeGrafter"/>
</dbReference>
<feature type="signal peptide" evidence="10">
    <location>
        <begin position="1"/>
        <end position="18"/>
    </location>
</feature>
<keyword evidence="10" id="KW-0732">Signal</keyword>
<evidence type="ECO:0000256" key="3">
    <source>
        <dbReference type="ARBA" id="ARBA00022450"/>
    </source>
</evidence>
<gene>
    <name evidence="12" type="ORF">SMAR0320_LOCUS13195</name>
</gene>
<dbReference type="PANTHER" id="PTHR20863:SF76">
    <property type="entry name" value="CARRIER DOMAIN-CONTAINING PROTEIN"/>
    <property type="match status" value="1"/>
</dbReference>
<evidence type="ECO:0000256" key="5">
    <source>
        <dbReference type="ARBA" id="ARBA00022553"/>
    </source>
</evidence>
<dbReference type="EMBL" id="HBGZ01018346">
    <property type="protein sequence ID" value="CAD9609341.1"/>
    <property type="molecule type" value="Transcribed_RNA"/>
</dbReference>
<proteinExistence type="inferred from homology"/>
<evidence type="ECO:0000256" key="7">
    <source>
        <dbReference type="ARBA" id="ARBA00023098"/>
    </source>
</evidence>
<comment type="function">
    <text evidence="1 9">Carrier of the growing fatty acid chain in fatty acid biosynthesis.</text>
</comment>
<dbReference type="Gene3D" id="1.10.1200.10">
    <property type="entry name" value="ACP-like"/>
    <property type="match status" value="1"/>
</dbReference>
<dbReference type="InterPro" id="IPR036736">
    <property type="entry name" value="ACP-like_sf"/>
</dbReference>
<dbReference type="PANTHER" id="PTHR20863">
    <property type="entry name" value="ACYL CARRIER PROTEIN"/>
    <property type="match status" value="1"/>
</dbReference>
<keyword evidence="5" id="KW-0597">Phosphoprotein</keyword>
<evidence type="ECO:0000313" key="12">
    <source>
        <dbReference type="EMBL" id="CAD9609341.1"/>
    </source>
</evidence>
<evidence type="ECO:0000256" key="1">
    <source>
        <dbReference type="ARBA" id="ARBA00003180"/>
    </source>
</evidence>
<dbReference type="HAMAP" id="MF_01217">
    <property type="entry name" value="Acyl_carrier"/>
    <property type="match status" value="1"/>
</dbReference>
<keyword evidence="8 9" id="KW-0275">Fatty acid biosynthesis</keyword>
<dbReference type="Pfam" id="PF00550">
    <property type="entry name" value="PP-binding"/>
    <property type="match status" value="1"/>
</dbReference>
<evidence type="ECO:0000259" key="11">
    <source>
        <dbReference type="PROSITE" id="PS50075"/>
    </source>
</evidence>
<dbReference type="SMART" id="SM00823">
    <property type="entry name" value="PKS_PP"/>
    <property type="match status" value="1"/>
</dbReference>
<dbReference type="NCBIfam" id="NF002151">
    <property type="entry name" value="PRK00982.1-5"/>
    <property type="match status" value="1"/>
</dbReference>
<feature type="domain" description="Carrier" evidence="11">
    <location>
        <begin position="30"/>
        <end position="107"/>
    </location>
</feature>
<sequence length="112" mass="11839">MFSAKSLVLAALVGSAAAFAPVPVATRSVTALNGVEEQVRELVISQLGVEDGFEDSASFTDDLGADSLDAVELIMSLEEEFEIEIPDDEVESITTVQAAIDFVKSKTDGKTE</sequence>
<keyword evidence="7" id="KW-0443">Lipid metabolism</keyword>
<dbReference type="AlphaFoldDB" id="A0A7S2LKW1"/>
<accession>A0A7S2LKW1</accession>
<evidence type="ECO:0000256" key="10">
    <source>
        <dbReference type="SAM" id="SignalP"/>
    </source>
</evidence>
<evidence type="ECO:0000256" key="8">
    <source>
        <dbReference type="ARBA" id="ARBA00023160"/>
    </source>
</evidence>
<dbReference type="PROSITE" id="PS50075">
    <property type="entry name" value="CARRIER"/>
    <property type="match status" value="1"/>
</dbReference>
<dbReference type="NCBIfam" id="TIGR00517">
    <property type="entry name" value="acyl_carrier"/>
    <property type="match status" value="1"/>
</dbReference>
<keyword evidence="4 9" id="KW-0444">Lipid biosynthesis</keyword>
<dbReference type="InterPro" id="IPR009081">
    <property type="entry name" value="PP-bd_ACP"/>
</dbReference>
<dbReference type="PROSITE" id="PS00012">
    <property type="entry name" value="PHOSPHOPANTETHEINE"/>
    <property type="match status" value="1"/>
</dbReference>
<keyword evidence="3 9" id="KW-0596">Phosphopantetheine</keyword>